<dbReference type="AlphaFoldDB" id="A0A3B0UIW1"/>
<protein>
    <submittedName>
        <fullName evidence="3">Glycogen debranching enzyme, archaeal type, TIGR01561</fullName>
    </submittedName>
</protein>
<dbReference type="PANTHER" id="PTHR10569:SF2">
    <property type="entry name" value="GLYCOGEN DEBRANCHING ENZYME"/>
    <property type="match status" value="1"/>
</dbReference>
<dbReference type="InterPro" id="IPR008928">
    <property type="entry name" value="6-hairpin_glycosidase_sf"/>
</dbReference>
<dbReference type="SUPFAM" id="SSF48208">
    <property type="entry name" value="Six-hairpin glycosidases"/>
    <property type="match status" value="1"/>
</dbReference>
<dbReference type="GO" id="GO:0005980">
    <property type="term" value="P:glycogen catabolic process"/>
    <property type="evidence" value="ECO:0007669"/>
    <property type="project" value="InterPro"/>
</dbReference>
<dbReference type="EMBL" id="UOEU01000114">
    <property type="protein sequence ID" value="VAW30935.1"/>
    <property type="molecule type" value="Genomic_DNA"/>
</dbReference>
<gene>
    <name evidence="3" type="ORF">MNBD_CHLOROFLEXI01-1261</name>
</gene>
<name>A0A3B0UIW1_9ZZZZ</name>
<evidence type="ECO:0000313" key="3">
    <source>
        <dbReference type="EMBL" id="VAW30935.1"/>
    </source>
</evidence>
<accession>A0A3B0UIW1</accession>
<dbReference type="FunFam" id="1.50.10.10:FF:000073">
    <property type="entry name" value="Glycogen debranching enzyme, hypothetical (TreX-like)"/>
    <property type="match status" value="1"/>
</dbReference>
<dbReference type="InterPro" id="IPR032790">
    <property type="entry name" value="GDE_C"/>
</dbReference>
<evidence type="ECO:0000259" key="2">
    <source>
        <dbReference type="Pfam" id="PF12439"/>
    </source>
</evidence>
<dbReference type="PANTHER" id="PTHR10569">
    <property type="entry name" value="GLYCOGEN DEBRANCHING ENZYME"/>
    <property type="match status" value="1"/>
</dbReference>
<sequence length="664" mass="74328">MLLDFGRELCGDLTTAVSREWLVTNGIGGFASGTIAGMLTRRYHGLLMAALQPPLGRTLLLAKLDETVTYGGDYSESGRFYPLYVNQRAGGTVEPDGHHFINRFHLEGTTPVWTFAFGDSLLEKRIWMQQGANTTYIQYKLVRATNLLTLEAKAFINYRDYHSTTSMNDWQPEVKGVDNGLRFQVHGEAMPFYLLSDKMKMTSQFDWHEDFYLSVEAYRGQNDVQEDHIYAAHLRAILHPGDALTLVASTEPAPNLNGTAAYAQRQAHGASLLEKATKVHAITLPKTVKQLILAADQFIVKRPTAQGANGRSVIAGYPWFSDWGRDTMIALPGLTLTTGRPEVAVSILRTYAQFVDQGMIPNRFPDVGEQPEYNTVDATLWYFEAIRATHAATGDDALLRELFPVLQEIIRWHRQGTRYNIHMDEADGLIFAGEEGVQLTWMDAKVDDWVVTPRIGKPIEINALWYNALCIMRDFAHLLGKEVDGYQTLLKKVQIGFGRFWNEEMGYCYDVIDGPDGLDGRLRPNQLFAISLPHSPLTAVQQRAAVDACSRHLLAAHGLRSLSPDDKAYIGHYGGDRYKRDGAYHQGTVWGWLIGPFVTAHLRVYGDNAAARSYLNSLMQHHVQAHGVGSISEIFDGDAPFMPRGCVAQAWSVAELLRVWQETC</sequence>
<reference evidence="3" key="1">
    <citation type="submission" date="2018-06" db="EMBL/GenBank/DDBJ databases">
        <authorList>
            <person name="Zhirakovskaya E."/>
        </authorList>
    </citation>
    <scope>NUCLEOTIDE SEQUENCE</scope>
</reference>
<dbReference type="GO" id="GO:0004134">
    <property type="term" value="F:4-alpha-glucanotransferase activity"/>
    <property type="evidence" value="ECO:0007669"/>
    <property type="project" value="InterPro"/>
</dbReference>
<dbReference type="InterPro" id="IPR012341">
    <property type="entry name" value="6hp_glycosidase-like_sf"/>
</dbReference>
<dbReference type="Pfam" id="PF06202">
    <property type="entry name" value="GDE_C"/>
    <property type="match status" value="1"/>
</dbReference>
<organism evidence="3">
    <name type="scientific">hydrothermal vent metagenome</name>
    <dbReference type="NCBI Taxonomy" id="652676"/>
    <lineage>
        <taxon>unclassified sequences</taxon>
        <taxon>metagenomes</taxon>
        <taxon>ecological metagenomes</taxon>
    </lineage>
</organism>
<feature type="domain" description="Glycogen debranching enzyme bacterial and archaeal type N-terminal" evidence="2">
    <location>
        <begin position="19"/>
        <end position="244"/>
    </location>
</feature>
<dbReference type="InterPro" id="IPR024742">
    <property type="entry name" value="Glycogen_debranch_N"/>
</dbReference>
<dbReference type="Pfam" id="PF12439">
    <property type="entry name" value="GDE_N"/>
    <property type="match status" value="1"/>
</dbReference>
<dbReference type="Gene3D" id="1.50.10.10">
    <property type="match status" value="1"/>
</dbReference>
<dbReference type="GO" id="GO:0004135">
    <property type="term" value="F:amylo-alpha-1,6-glucosidase activity"/>
    <property type="evidence" value="ECO:0007669"/>
    <property type="project" value="InterPro"/>
</dbReference>
<dbReference type="InterPro" id="IPR010401">
    <property type="entry name" value="AGL/Gdb1"/>
</dbReference>
<proteinExistence type="predicted"/>
<dbReference type="InterPro" id="IPR006451">
    <property type="entry name" value="Glycogen_debranch_arc"/>
</dbReference>
<evidence type="ECO:0000259" key="1">
    <source>
        <dbReference type="Pfam" id="PF06202"/>
    </source>
</evidence>
<feature type="domain" description="Glycogen debranching enzyme C-terminal" evidence="1">
    <location>
        <begin position="294"/>
        <end position="658"/>
    </location>
</feature>
<dbReference type="NCBIfam" id="TIGR01561">
    <property type="entry name" value="gde_arch"/>
    <property type="match status" value="1"/>
</dbReference>